<dbReference type="AlphaFoldDB" id="A0A3M7PYT9"/>
<dbReference type="Proteomes" id="UP000276133">
    <property type="component" value="Unassembled WGS sequence"/>
</dbReference>
<accession>A0A3M7PYT9</accession>
<proteinExistence type="predicted"/>
<sequence length="118" mass="13486">MIQNTIYEKNKVSLETKSVILRFIFLNFINIKVKFSNHMVATSKGTGREESNILITSSEVKKSRINLPLNLTQLTARGKGVIKNIRGKWVTIFEVFEKMGAKYLIEKNRPLVCILSNV</sequence>
<evidence type="ECO:0000313" key="1">
    <source>
        <dbReference type="EMBL" id="RNA04173.1"/>
    </source>
</evidence>
<organism evidence="1 2">
    <name type="scientific">Brachionus plicatilis</name>
    <name type="common">Marine rotifer</name>
    <name type="synonym">Brachionus muelleri</name>
    <dbReference type="NCBI Taxonomy" id="10195"/>
    <lineage>
        <taxon>Eukaryota</taxon>
        <taxon>Metazoa</taxon>
        <taxon>Spiralia</taxon>
        <taxon>Gnathifera</taxon>
        <taxon>Rotifera</taxon>
        <taxon>Eurotatoria</taxon>
        <taxon>Monogononta</taxon>
        <taxon>Pseudotrocha</taxon>
        <taxon>Ploima</taxon>
        <taxon>Brachionidae</taxon>
        <taxon>Brachionus</taxon>
    </lineage>
</organism>
<protein>
    <submittedName>
        <fullName evidence="1">Uncharacterized protein</fullName>
    </submittedName>
</protein>
<keyword evidence="2" id="KW-1185">Reference proteome</keyword>
<dbReference type="EMBL" id="REGN01008207">
    <property type="protein sequence ID" value="RNA04173.1"/>
    <property type="molecule type" value="Genomic_DNA"/>
</dbReference>
<name>A0A3M7PYT9_BRAPC</name>
<gene>
    <name evidence="1" type="ORF">BpHYR1_036348</name>
</gene>
<comment type="caution">
    <text evidence="1">The sequence shown here is derived from an EMBL/GenBank/DDBJ whole genome shotgun (WGS) entry which is preliminary data.</text>
</comment>
<evidence type="ECO:0000313" key="2">
    <source>
        <dbReference type="Proteomes" id="UP000276133"/>
    </source>
</evidence>
<reference evidence="1 2" key="1">
    <citation type="journal article" date="2018" name="Sci. Rep.">
        <title>Genomic signatures of local adaptation to the degree of environmental predictability in rotifers.</title>
        <authorList>
            <person name="Franch-Gras L."/>
            <person name="Hahn C."/>
            <person name="Garcia-Roger E.M."/>
            <person name="Carmona M.J."/>
            <person name="Serra M."/>
            <person name="Gomez A."/>
        </authorList>
    </citation>
    <scope>NUCLEOTIDE SEQUENCE [LARGE SCALE GENOMIC DNA]</scope>
    <source>
        <strain evidence="1">HYR1</strain>
    </source>
</reference>